<feature type="non-terminal residue" evidence="2">
    <location>
        <position position="1"/>
    </location>
</feature>
<feature type="compositionally biased region" description="Low complexity" evidence="1">
    <location>
        <begin position="1"/>
        <end position="12"/>
    </location>
</feature>
<feature type="region of interest" description="Disordered" evidence="1">
    <location>
        <begin position="1"/>
        <end position="20"/>
    </location>
</feature>
<organism evidence="2 3">
    <name type="scientific">Elysia chlorotica</name>
    <name type="common">Eastern emerald elysia</name>
    <name type="synonym">Sea slug</name>
    <dbReference type="NCBI Taxonomy" id="188477"/>
    <lineage>
        <taxon>Eukaryota</taxon>
        <taxon>Metazoa</taxon>
        <taxon>Spiralia</taxon>
        <taxon>Lophotrochozoa</taxon>
        <taxon>Mollusca</taxon>
        <taxon>Gastropoda</taxon>
        <taxon>Heterobranchia</taxon>
        <taxon>Euthyneura</taxon>
        <taxon>Panpulmonata</taxon>
        <taxon>Sacoglossa</taxon>
        <taxon>Placobranchoidea</taxon>
        <taxon>Plakobranchidae</taxon>
        <taxon>Elysia</taxon>
    </lineage>
</organism>
<reference evidence="2 3" key="1">
    <citation type="submission" date="2019-01" db="EMBL/GenBank/DDBJ databases">
        <title>A draft genome assembly of the solar-powered sea slug Elysia chlorotica.</title>
        <authorList>
            <person name="Cai H."/>
            <person name="Li Q."/>
            <person name="Fang X."/>
            <person name="Li J."/>
            <person name="Curtis N.E."/>
            <person name="Altenburger A."/>
            <person name="Shibata T."/>
            <person name="Feng M."/>
            <person name="Maeda T."/>
            <person name="Schwartz J.A."/>
            <person name="Shigenobu S."/>
            <person name="Lundholm N."/>
            <person name="Nishiyama T."/>
            <person name="Yang H."/>
            <person name="Hasebe M."/>
            <person name="Li S."/>
            <person name="Pierce S.K."/>
            <person name="Wang J."/>
        </authorList>
    </citation>
    <scope>NUCLEOTIDE SEQUENCE [LARGE SCALE GENOMIC DNA]</scope>
    <source>
        <strain evidence="2">EC2010</strain>
        <tissue evidence="2">Whole organism of an adult</tissue>
    </source>
</reference>
<proteinExistence type="predicted"/>
<protein>
    <submittedName>
        <fullName evidence="2">Uncharacterized protein</fullName>
    </submittedName>
</protein>
<name>A0A433TJM3_ELYCH</name>
<dbReference type="EMBL" id="RQTK01000321">
    <property type="protein sequence ID" value="RUS81780.1"/>
    <property type="molecule type" value="Genomic_DNA"/>
</dbReference>
<dbReference type="AlphaFoldDB" id="A0A433TJM3"/>
<evidence type="ECO:0000313" key="3">
    <source>
        <dbReference type="Proteomes" id="UP000271974"/>
    </source>
</evidence>
<keyword evidence="3" id="KW-1185">Reference proteome</keyword>
<dbReference type="Proteomes" id="UP000271974">
    <property type="component" value="Unassembled WGS sequence"/>
</dbReference>
<evidence type="ECO:0000313" key="2">
    <source>
        <dbReference type="EMBL" id="RUS81780.1"/>
    </source>
</evidence>
<evidence type="ECO:0000256" key="1">
    <source>
        <dbReference type="SAM" id="MobiDB-lite"/>
    </source>
</evidence>
<sequence length="104" mass="10666">PAGSGSAPATPACKPGSPAAPERHLCHIAGILTPEHRAHPDDCVSIRALCDGAACARRISSCHHGSGSEWRRHQQGVSNRMMTAGVIGAARASSKAPPPKNSSQ</sequence>
<gene>
    <name evidence="2" type="ORF">EGW08_010472</name>
</gene>
<accession>A0A433TJM3</accession>
<comment type="caution">
    <text evidence="2">The sequence shown here is derived from an EMBL/GenBank/DDBJ whole genome shotgun (WGS) entry which is preliminary data.</text>
</comment>